<dbReference type="AlphaFoldDB" id="A0A0L0SI17"/>
<reference evidence="2" key="2">
    <citation type="submission" date="2009-11" db="EMBL/GenBank/DDBJ databases">
        <title>The Genome Sequence of Allomyces macrogynus strain ATCC 38327.</title>
        <authorList>
            <consortium name="The Broad Institute Genome Sequencing Platform"/>
            <person name="Russ C."/>
            <person name="Cuomo C."/>
            <person name="Shea T."/>
            <person name="Young S.K."/>
            <person name="Zeng Q."/>
            <person name="Koehrsen M."/>
            <person name="Haas B."/>
            <person name="Borodovsky M."/>
            <person name="Guigo R."/>
            <person name="Alvarado L."/>
            <person name="Berlin A."/>
            <person name="Borenstein D."/>
            <person name="Chen Z."/>
            <person name="Engels R."/>
            <person name="Freedman E."/>
            <person name="Gellesch M."/>
            <person name="Goldberg J."/>
            <person name="Griggs A."/>
            <person name="Gujja S."/>
            <person name="Heiman D."/>
            <person name="Hepburn T."/>
            <person name="Howarth C."/>
            <person name="Jen D."/>
            <person name="Larson L."/>
            <person name="Lewis B."/>
            <person name="Mehta T."/>
            <person name="Park D."/>
            <person name="Pearson M."/>
            <person name="Roberts A."/>
            <person name="Saif S."/>
            <person name="Shenoy N."/>
            <person name="Sisk P."/>
            <person name="Stolte C."/>
            <person name="Sykes S."/>
            <person name="Walk T."/>
            <person name="White J."/>
            <person name="Yandava C."/>
            <person name="Burger G."/>
            <person name="Gray M.W."/>
            <person name="Holland P.W.H."/>
            <person name="King N."/>
            <person name="Lang F.B.F."/>
            <person name="Roger A.J."/>
            <person name="Ruiz-Trillo I."/>
            <person name="Lander E."/>
            <person name="Nusbaum C."/>
        </authorList>
    </citation>
    <scope>NUCLEOTIDE SEQUENCE [LARGE SCALE GENOMIC DNA]</scope>
    <source>
        <strain evidence="2">ATCC 38327</strain>
    </source>
</reference>
<organism evidence="1 2">
    <name type="scientific">Allomyces macrogynus (strain ATCC 38327)</name>
    <name type="common">Allomyces javanicus var. macrogynus</name>
    <dbReference type="NCBI Taxonomy" id="578462"/>
    <lineage>
        <taxon>Eukaryota</taxon>
        <taxon>Fungi</taxon>
        <taxon>Fungi incertae sedis</taxon>
        <taxon>Blastocladiomycota</taxon>
        <taxon>Blastocladiomycetes</taxon>
        <taxon>Blastocladiales</taxon>
        <taxon>Blastocladiaceae</taxon>
        <taxon>Allomyces</taxon>
    </lineage>
</organism>
<name>A0A0L0SI17_ALLM3</name>
<gene>
    <name evidence="1" type="ORF">AMAG_07349</name>
</gene>
<dbReference type="VEuPathDB" id="FungiDB:AMAG_07349"/>
<accession>A0A0L0SI17</accession>
<reference evidence="1 2" key="1">
    <citation type="submission" date="2009-11" db="EMBL/GenBank/DDBJ databases">
        <title>Annotation of Allomyces macrogynus ATCC 38327.</title>
        <authorList>
            <consortium name="The Broad Institute Genome Sequencing Platform"/>
            <person name="Russ C."/>
            <person name="Cuomo C."/>
            <person name="Burger G."/>
            <person name="Gray M.W."/>
            <person name="Holland P.W.H."/>
            <person name="King N."/>
            <person name="Lang F.B.F."/>
            <person name="Roger A.J."/>
            <person name="Ruiz-Trillo I."/>
            <person name="Young S.K."/>
            <person name="Zeng Q."/>
            <person name="Gargeya S."/>
            <person name="Fitzgerald M."/>
            <person name="Haas B."/>
            <person name="Abouelleil A."/>
            <person name="Alvarado L."/>
            <person name="Arachchi H.M."/>
            <person name="Berlin A."/>
            <person name="Chapman S.B."/>
            <person name="Gearin G."/>
            <person name="Goldberg J."/>
            <person name="Griggs A."/>
            <person name="Gujja S."/>
            <person name="Hansen M."/>
            <person name="Heiman D."/>
            <person name="Howarth C."/>
            <person name="Larimer J."/>
            <person name="Lui A."/>
            <person name="MacDonald P.J.P."/>
            <person name="McCowen C."/>
            <person name="Montmayeur A."/>
            <person name="Murphy C."/>
            <person name="Neiman D."/>
            <person name="Pearson M."/>
            <person name="Priest M."/>
            <person name="Roberts A."/>
            <person name="Saif S."/>
            <person name="Shea T."/>
            <person name="Sisk P."/>
            <person name="Stolte C."/>
            <person name="Sykes S."/>
            <person name="Wortman J."/>
            <person name="Nusbaum C."/>
            <person name="Birren B."/>
        </authorList>
    </citation>
    <scope>NUCLEOTIDE SEQUENCE [LARGE SCALE GENOMIC DNA]</scope>
    <source>
        <strain evidence="1 2">ATCC 38327</strain>
    </source>
</reference>
<dbReference type="Proteomes" id="UP000054350">
    <property type="component" value="Unassembled WGS sequence"/>
</dbReference>
<dbReference type="EMBL" id="GG745339">
    <property type="protein sequence ID" value="KNE62099.1"/>
    <property type="molecule type" value="Genomic_DNA"/>
</dbReference>
<proteinExistence type="predicted"/>
<sequence length="800" mass="84999">MADHAQPPPSPASPAAKALDRHDAPLLDAVAAAAVLHAAPAQDWPAPDTKTDHDAAQLSLALLSVAAAAMRARSRPLGLADAMLFDDHAPRAARWLLHPEVCRDAPCAAARAVVALFMVARLTGRDPAPETRLWLAARADKVPLFFPTIAASVFDPVPDHDRRVRALFGVLLAPNTSMSSQDQLVFFPTSMDALRFLHFWMAMSRDRLMPPPPNAESSNIPRDHARKDLTRLVCSLAPAPGPATLVSSLLQVMVAVGLMLPVPIFPRRALPSALAALVDRVATQFAWPASPDVSLAAPSPALDAFVYTITMLAITNPPTSTQAVLAAGPLLPALAAFLTQSNHGLILRAPAPAPQGSPDPWTPLLGHICHLYCAALSTPAAKGTSHRDILAMVARTSLFIDDCADILATESKENPVDTDRAKRLLFFTVMLVQEVSTYLRAQRAPATSGRTCAEEDWLVAVSDDPRRLLSLDPTTDPSWVDAILLTLLRDLQRVHRVTVIFTRGGPDAPFDSYGAAMNDLTTLALTRHLVPAAAHVLLWPPRAQLPDDVVLAFAAHWLADARVLPHVPTAALTAVSAHAHATPLTDAPMLDAMYWLAIVALETRPEYAARAWPWHVAAAAPLPVRGAALAVDAVVRRRVLVAASLALDARLVDPRDVQEATTPAPDPDVETDTTPEKDAAWLLAQVDGAARIAAVGVAEGVVAGETAITLALLANAIPRAAVPGACALAERWLAHAAKCGADVHKAAGDVVDEWSRLGLRWDRAAVLVRWWNGMVARVAGAAVKGVEEVEVAAASGVAQM</sequence>
<protein>
    <submittedName>
        <fullName evidence="1">Uncharacterized protein</fullName>
    </submittedName>
</protein>
<evidence type="ECO:0000313" key="2">
    <source>
        <dbReference type="Proteomes" id="UP000054350"/>
    </source>
</evidence>
<evidence type="ECO:0000313" key="1">
    <source>
        <dbReference type="EMBL" id="KNE62099.1"/>
    </source>
</evidence>
<keyword evidence="2" id="KW-1185">Reference proteome</keyword>
<dbReference type="OrthoDB" id="5585899at2759"/>